<dbReference type="OrthoDB" id="7868124at2759"/>
<dbReference type="OMA" id="RQKASCI"/>
<gene>
    <name evidence="3" type="ORF">DGUA_6G017396</name>
</gene>
<dbReference type="Proteomes" id="UP000268350">
    <property type="component" value="Unassembled WGS sequence"/>
</dbReference>
<evidence type="ECO:0000313" key="3">
    <source>
        <dbReference type="EMBL" id="SPP82664.1"/>
    </source>
</evidence>
<dbReference type="InterPro" id="IPR007999">
    <property type="entry name" value="DUF745"/>
</dbReference>
<dbReference type="PANTHER" id="PTHR37161:SF2">
    <property type="entry name" value="AT11648P-RELATED"/>
    <property type="match status" value="1"/>
</dbReference>
<feature type="coiled-coil region" evidence="1">
    <location>
        <begin position="180"/>
        <end position="214"/>
    </location>
</feature>
<organism evidence="3 4">
    <name type="scientific">Drosophila guanche</name>
    <name type="common">Fruit fly</name>
    <dbReference type="NCBI Taxonomy" id="7266"/>
    <lineage>
        <taxon>Eukaryota</taxon>
        <taxon>Metazoa</taxon>
        <taxon>Ecdysozoa</taxon>
        <taxon>Arthropoda</taxon>
        <taxon>Hexapoda</taxon>
        <taxon>Insecta</taxon>
        <taxon>Pterygota</taxon>
        <taxon>Neoptera</taxon>
        <taxon>Endopterygota</taxon>
        <taxon>Diptera</taxon>
        <taxon>Brachycera</taxon>
        <taxon>Muscomorpha</taxon>
        <taxon>Ephydroidea</taxon>
        <taxon>Drosophilidae</taxon>
        <taxon>Drosophila</taxon>
        <taxon>Sophophora</taxon>
    </lineage>
</organism>
<dbReference type="EMBL" id="OUUW01000007">
    <property type="protein sequence ID" value="SPP82664.1"/>
    <property type="molecule type" value="Genomic_DNA"/>
</dbReference>
<evidence type="ECO:0000256" key="1">
    <source>
        <dbReference type="SAM" id="Coils"/>
    </source>
</evidence>
<evidence type="ECO:0000313" key="4">
    <source>
        <dbReference type="Proteomes" id="UP000268350"/>
    </source>
</evidence>
<feature type="signal peptide" evidence="2">
    <location>
        <begin position="1"/>
        <end position="23"/>
    </location>
</feature>
<reference evidence="4" key="1">
    <citation type="submission" date="2018-01" db="EMBL/GenBank/DDBJ databases">
        <authorList>
            <person name="Alioto T."/>
            <person name="Alioto T."/>
        </authorList>
    </citation>
    <scope>NUCLEOTIDE SEQUENCE [LARGE SCALE GENOMIC DNA]</scope>
</reference>
<proteinExistence type="predicted"/>
<evidence type="ECO:0000256" key="2">
    <source>
        <dbReference type="SAM" id="SignalP"/>
    </source>
</evidence>
<keyword evidence="1" id="KW-0175">Coiled coil</keyword>
<name>A0A3B0JJZ0_DROGU</name>
<keyword evidence="4" id="KW-1185">Reference proteome</keyword>
<keyword evidence="2" id="KW-0732">Signal</keyword>
<protein>
    <submittedName>
        <fullName evidence="3">Uncharacterized protein</fullName>
    </submittedName>
</protein>
<dbReference type="Pfam" id="PF05335">
    <property type="entry name" value="DUF745"/>
    <property type="match status" value="1"/>
</dbReference>
<dbReference type="PANTHER" id="PTHR37161">
    <property type="entry name" value="HDC10475"/>
    <property type="match status" value="1"/>
</dbReference>
<sequence>MLFEHIIRAMLVVVAIAWALSDAQPLEETYNDFSNLVHDDSEGGCSQSNCHINMAGGGKQKATNIAQKAAKEAKDASDAQVSAAEAAARHVKQQLADKAFAAANAAEAALAGKLQIVEQLESEVREGEVVVQEEAAGLQTTQSTAAAAAQAASMAGTQVKTITDAVKNAHANVANSEQVSNGAQQELAEKQQLVETAKKRVEMLLKQLDCAKKDFNSTKKLAEKAACAAQEARTRASRERRRVKMLDKLMRRYRRGY</sequence>
<feature type="chain" id="PRO_5017396110" evidence="2">
    <location>
        <begin position="24"/>
        <end position="257"/>
    </location>
</feature>
<accession>A0A3B0JJZ0</accession>
<dbReference type="AlphaFoldDB" id="A0A3B0JJZ0"/>